<proteinExistence type="predicted"/>
<feature type="transmembrane region" description="Helical" evidence="7">
    <location>
        <begin position="227"/>
        <end position="248"/>
    </location>
</feature>
<keyword evidence="5 7" id="KW-1133">Transmembrane helix</keyword>
<feature type="transmembrane region" description="Helical" evidence="7">
    <location>
        <begin position="64"/>
        <end position="85"/>
    </location>
</feature>
<feature type="transmembrane region" description="Helical" evidence="7">
    <location>
        <begin position="140"/>
        <end position="168"/>
    </location>
</feature>
<evidence type="ECO:0000256" key="1">
    <source>
        <dbReference type="ARBA" id="ARBA00004651"/>
    </source>
</evidence>
<dbReference type="GO" id="GO:0005886">
    <property type="term" value="C:plasma membrane"/>
    <property type="evidence" value="ECO:0007669"/>
    <property type="project" value="UniProtKB-SubCell"/>
</dbReference>
<feature type="domain" description="ABC transmembrane type-2" evidence="8">
    <location>
        <begin position="27"/>
        <end position="251"/>
    </location>
</feature>
<feature type="transmembrane region" description="Helical" evidence="7">
    <location>
        <begin position="174"/>
        <end position="192"/>
    </location>
</feature>
<evidence type="ECO:0000256" key="6">
    <source>
        <dbReference type="ARBA" id="ARBA00023136"/>
    </source>
</evidence>
<dbReference type="OrthoDB" id="74139at2157"/>
<feature type="transmembrane region" description="Helical" evidence="7">
    <location>
        <begin position="105"/>
        <end position="128"/>
    </location>
</feature>
<organism evidence="9 10">
    <name type="scientific">Methanospirillum hungatei</name>
    <dbReference type="NCBI Taxonomy" id="2203"/>
    <lineage>
        <taxon>Archaea</taxon>
        <taxon>Methanobacteriati</taxon>
        <taxon>Methanobacteriota</taxon>
        <taxon>Stenosarchaea group</taxon>
        <taxon>Methanomicrobia</taxon>
        <taxon>Methanomicrobiales</taxon>
        <taxon>Methanospirillaceae</taxon>
        <taxon>Methanospirillum</taxon>
    </lineage>
</organism>
<evidence type="ECO:0000259" key="8">
    <source>
        <dbReference type="PROSITE" id="PS51012"/>
    </source>
</evidence>
<evidence type="ECO:0000313" key="10">
    <source>
        <dbReference type="Proteomes" id="UP000694228"/>
    </source>
</evidence>
<evidence type="ECO:0000256" key="2">
    <source>
        <dbReference type="ARBA" id="ARBA00022448"/>
    </source>
</evidence>
<dbReference type="EMBL" id="CP077107">
    <property type="protein sequence ID" value="QXO93521.1"/>
    <property type="molecule type" value="Genomic_DNA"/>
</dbReference>
<evidence type="ECO:0000256" key="3">
    <source>
        <dbReference type="ARBA" id="ARBA00022475"/>
    </source>
</evidence>
<dbReference type="PANTHER" id="PTHR30413:SF10">
    <property type="entry name" value="CAPSULE POLYSACCHARIDE EXPORT INNER-MEMBRANE PROTEIN CTRC"/>
    <property type="match status" value="1"/>
</dbReference>
<dbReference type="Proteomes" id="UP000694228">
    <property type="component" value="Chromosome"/>
</dbReference>
<sequence>MAIFNHSNLLWNFVKRDLQQRYVGSLLGIYWSFINPLVTLIIYIIVFGFFLKMRIPGSDSIFDFSLYFAAGFLPWVAFQSTVMRASQAIIDNKNYIKKVPFPSEIFPIYITISESINLVIGLLIYFLIFFTLKGIPGIMVLILPFLIILQIFFTLGFSFLFSAATVFFRDIPQIINSVFQVWFWVTPIVYVITIVPEEIRWILYLNPLYYILEFYRDSLLYNTFPDMMNMGVIILITIVLFALSLYIFRSVKRGFGELI</sequence>
<protein>
    <submittedName>
        <fullName evidence="9">ABC transporter permease</fullName>
    </submittedName>
</protein>
<dbReference type="Pfam" id="PF01061">
    <property type="entry name" value="ABC2_membrane"/>
    <property type="match status" value="1"/>
</dbReference>
<keyword evidence="6 7" id="KW-0472">Membrane</keyword>
<evidence type="ECO:0000256" key="5">
    <source>
        <dbReference type="ARBA" id="ARBA00022989"/>
    </source>
</evidence>
<gene>
    <name evidence="9" type="ORF">KSK55_09000</name>
</gene>
<keyword evidence="4 7" id="KW-0812">Transmembrane</keyword>
<name>A0A8F5VK64_METHU</name>
<feature type="transmembrane region" description="Helical" evidence="7">
    <location>
        <begin position="29"/>
        <end position="52"/>
    </location>
</feature>
<evidence type="ECO:0000256" key="4">
    <source>
        <dbReference type="ARBA" id="ARBA00022692"/>
    </source>
</evidence>
<keyword evidence="3" id="KW-1003">Cell membrane</keyword>
<evidence type="ECO:0000313" key="9">
    <source>
        <dbReference type="EMBL" id="QXO93521.1"/>
    </source>
</evidence>
<reference evidence="9 10" key="1">
    <citation type="submission" date="2021-06" db="EMBL/GenBank/DDBJ databases">
        <title>Complete genome sequence of the secondary alcohol utilizing methanogen Methanospirillum hungatei strain GP1.</title>
        <authorList>
            <person name="Day L.A."/>
            <person name="Costa K.C."/>
        </authorList>
    </citation>
    <scope>NUCLEOTIDE SEQUENCE [LARGE SCALE GENOMIC DNA]</scope>
    <source>
        <strain evidence="9 10">GP1</strain>
    </source>
</reference>
<dbReference type="GO" id="GO:0015920">
    <property type="term" value="P:lipopolysaccharide transport"/>
    <property type="evidence" value="ECO:0007669"/>
    <property type="project" value="TreeGrafter"/>
</dbReference>
<dbReference type="AlphaFoldDB" id="A0A8F5VK64"/>
<comment type="subcellular location">
    <subcellularLocation>
        <location evidence="1">Cell membrane</location>
        <topology evidence="1">Multi-pass membrane protein</topology>
    </subcellularLocation>
</comment>
<evidence type="ECO:0000256" key="7">
    <source>
        <dbReference type="SAM" id="Phobius"/>
    </source>
</evidence>
<keyword evidence="2" id="KW-0813">Transport</keyword>
<dbReference type="GO" id="GO:0140359">
    <property type="term" value="F:ABC-type transporter activity"/>
    <property type="evidence" value="ECO:0007669"/>
    <property type="project" value="InterPro"/>
</dbReference>
<dbReference type="PANTHER" id="PTHR30413">
    <property type="entry name" value="INNER MEMBRANE TRANSPORT PERMEASE"/>
    <property type="match status" value="1"/>
</dbReference>
<dbReference type="InterPro" id="IPR047817">
    <property type="entry name" value="ABC2_TM_bact-type"/>
</dbReference>
<dbReference type="PROSITE" id="PS51012">
    <property type="entry name" value="ABC_TM2"/>
    <property type="match status" value="1"/>
</dbReference>
<dbReference type="InterPro" id="IPR013525">
    <property type="entry name" value="ABC2_TM"/>
</dbReference>
<accession>A0A8F5VK64</accession>